<dbReference type="InterPro" id="IPR022060">
    <property type="entry name" value="DUF3616"/>
</dbReference>
<feature type="signal peptide" evidence="2">
    <location>
        <begin position="1"/>
        <end position="25"/>
    </location>
</feature>
<dbReference type="AlphaFoldDB" id="A0A450U699"/>
<name>A0A450U699_9GAMM</name>
<feature type="chain" id="PRO_5019507390" description="DUF3616 domain-containing protein" evidence="2">
    <location>
        <begin position="26"/>
        <end position="387"/>
    </location>
</feature>
<dbReference type="EMBL" id="CAADFF010000005">
    <property type="protein sequence ID" value="VFJ87004.1"/>
    <property type="molecule type" value="Genomic_DNA"/>
</dbReference>
<dbReference type="Pfam" id="PF12275">
    <property type="entry name" value="DUF3616"/>
    <property type="match status" value="1"/>
</dbReference>
<evidence type="ECO:0000256" key="2">
    <source>
        <dbReference type="SAM" id="SignalP"/>
    </source>
</evidence>
<evidence type="ECO:0000259" key="3">
    <source>
        <dbReference type="Pfam" id="PF12275"/>
    </source>
</evidence>
<gene>
    <name evidence="4" type="ORF">BECKLFY1418B_GA0070995_100537</name>
</gene>
<feature type="region of interest" description="Disordered" evidence="1">
    <location>
        <begin position="302"/>
        <end position="325"/>
    </location>
</feature>
<protein>
    <recommendedName>
        <fullName evidence="3">DUF3616 domain-containing protein</fullName>
    </recommendedName>
</protein>
<feature type="domain" description="DUF3616" evidence="3">
    <location>
        <begin position="210"/>
        <end position="301"/>
    </location>
</feature>
<organism evidence="4">
    <name type="scientific">Candidatus Kentrum sp. LFY</name>
    <dbReference type="NCBI Taxonomy" id="2126342"/>
    <lineage>
        <taxon>Bacteria</taxon>
        <taxon>Pseudomonadati</taxon>
        <taxon>Pseudomonadota</taxon>
        <taxon>Gammaproteobacteria</taxon>
        <taxon>Candidatus Kentrum</taxon>
    </lineage>
</organism>
<evidence type="ECO:0000313" key="4">
    <source>
        <dbReference type="EMBL" id="VFJ87004.1"/>
    </source>
</evidence>
<evidence type="ECO:0000256" key="1">
    <source>
        <dbReference type="SAM" id="MobiDB-lite"/>
    </source>
</evidence>
<keyword evidence="2" id="KW-0732">Signal</keyword>
<reference evidence="4" key="1">
    <citation type="submission" date="2019-02" db="EMBL/GenBank/DDBJ databases">
        <authorList>
            <person name="Gruber-Vodicka R. H."/>
            <person name="Seah K. B. B."/>
        </authorList>
    </citation>
    <scope>NUCLEOTIDE SEQUENCE</scope>
    <source>
        <strain evidence="4">BECK_M7</strain>
    </source>
</reference>
<proteinExistence type="predicted"/>
<accession>A0A450U699</accession>
<sequence length="387" mass="43523">MKMILKFVFVMALTFAFHLPVVVQAAGIGVEITTELSGSAVVRDGKGLLIAEDELVGTVLLVPEQPKKLHETHGAIPVKIERKRGNIEPKKGRHKLMPVQDIEGIASDGEKDVFFIGSHNPKYDDRDDERYRRFDREFLIKARLKKEKKVGNHEKEDWELKLRGEYRDLLATLEAPFEEEFDIDLFSDDSSPGGCSGNKKSKTLHPDIDLNIEGLAYRRVEENGKKGKLYIGFRAPLTRDNNNAIIAVIDAKKPFKEARDPCKKGDRKVEVKLMEVNLGGAGIRSLDWDPGKKRMLILSGVSGSSEEAGKSTEPSATPRLWKYDSSQGDPEEVCYFEKEPKRTPEGVSRWKGKIAVVFDDESKKPSARIRYLIEPAENGGECKFEKP</sequence>